<organism evidence="3 4">
    <name type="scientific">Achromobacter aloeverae</name>
    <dbReference type="NCBI Taxonomy" id="1750518"/>
    <lineage>
        <taxon>Bacteria</taxon>
        <taxon>Pseudomonadati</taxon>
        <taxon>Pseudomonadota</taxon>
        <taxon>Betaproteobacteria</taxon>
        <taxon>Burkholderiales</taxon>
        <taxon>Alcaligenaceae</taxon>
        <taxon>Achromobacter</taxon>
    </lineage>
</organism>
<dbReference type="Pfam" id="PF01425">
    <property type="entry name" value="Amidase"/>
    <property type="match status" value="1"/>
</dbReference>
<dbReference type="PANTHER" id="PTHR42678">
    <property type="entry name" value="AMIDASE"/>
    <property type="match status" value="1"/>
</dbReference>
<reference evidence="3 4" key="1">
    <citation type="journal article" date="2017" name="Int. J. Syst. Evol. Microbiol.">
        <title>Achromobacter aloeverae sp. nov., isolated from the root of Aloe vera (L.) Burm.f.</title>
        <authorList>
            <person name="Kuncharoen N."/>
            <person name="Muramatsu Y."/>
            <person name="Shibata C."/>
            <person name="Kamakura Y."/>
            <person name="Nakagawa Y."/>
            <person name="Tanasupawat S."/>
        </authorList>
    </citation>
    <scope>NUCLEOTIDE SEQUENCE [LARGE SCALE GENOMIC DNA]</scope>
    <source>
        <strain evidence="3 4">AVA-1</strain>
    </source>
</reference>
<dbReference type="SUPFAM" id="SSF75304">
    <property type="entry name" value="Amidase signature (AS) enzymes"/>
    <property type="match status" value="1"/>
</dbReference>
<sequence length="610" mass="64225">MLVASRSSTTLPGGRIRDKWFIWLIIGRLRRRKKIRGRPTDARPPPPAHCGEVDVASANQPGRPLDAPGSWEPDGRASSRGPKGEFPVTVRIIRGILAANAAALAIGAVAAPARTVDLASASVSGLLDAQASGRLSCAGIAQAALSRIHQLDPQLKAFITVNPRLAEEAAALDDRRRAGGSLPLQCIPVALKDNIEVAGMPTTGGSVLLRDYYPARDSTAASRLRAAGALIVGKTNLDELAVAGSTISSILGQTLNPYDRTRYAAGSSGGSAVAVSTGMAVCALGTETVNSLRNAASSAGVVAVRTSHGAVSRAGVMPQSSTMDVVGPLCKSVADTVRILDVIAGRDTRDPETTAYEGMAPSISSANARAAPLAGKTFGVMRTLFGKDPEHAPVNDVMASAIARIKQAGATIVEIDDAEFDSDVTTRKLNVSNYEFRPLFEAYLATLPASIHLATVREYYDAGRYPKVTMEKFLHNAVTWKAPLDMPAYKAALAYRAYMHDKIMGMMSDLRLDAMIYPSQKRPPVALDDKPRAERNGVFASALGFPAIDLPAGFTAPTPQAPQGLPVGLDMLGKPGMDQQLLELALGVEGALKGRQAPRIIQAHIGHAAE</sequence>
<dbReference type="Proteomes" id="UP000290849">
    <property type="component" value="Unassembled WGS sequence"/>
</dbReference>
<protein>
    <submittedName>
        <fullName evidence="3">Amidase</fullName>
    </submittedName>
</protein>
<evidence type="ECO:0000256" key="1">
    <source>
        <dbReference type="SAM" id="MobiDB-lite"/>
    </source>
</evidence>
<dbReference type="InterPro" id="IPR036928">
    <property type="entry name" value="AS_sf"/>
</dbReference>
<dbReference type="PANTHER" id="PTHR42678:SF34">
    <property type="entry name" value="OS04G0183300 PROTEIN"/>
    <property type="match status" value="1"/>
</dbReference>
<name>A0A4Q1HKA4_9BURK</name>
<evidence type="ECO:0000313" key="4">
    <source>
        <dbReference type="Proteomes" id="UP000290849"/>
    </source>
</evidence>
<feature type="region of interest" description="Disordered" evidence="1">
    <location>
        <begin position="35"/>
        <end position="83"/>
    </location>
</feature>
<dbReference type="AlphaFoldDB" id="A0A4Q1HKA4"/>
<keyword evidence="4" id="KW-1185">Reference proteome</keyword>
<dbReference type="EMBL" id="PYAL01000003">
    <property type="protein sequence ID" value="RXN90343.1"/>
    <property type="molecule type" value="Genomic_DNA"/>
</dbReference>
<accession>A0A4Q1HKA4</accession>
<evidence type="ECO:0000259" key="2">
    <source>
        <dbReference type="Pfam" id="PF01425"/>
    </source>
</evidence>
<dbReference type="Gene3D" id="3.90.1300.10">
    <property type="entry name" value="Amidase signature (AS) domain"/>
    <property type="match status" value="1"/>
</dbReference>
<evidence type="ECO:0000313" key="3">
    <source>
        <dbReference type="EMBL" id="RXN90343.1"/>
    </source>
</evidence>
<comment type="caution">
    <text evidence="3">The sequence shown here is derived from an EMBL/GenBank/DDBJ whole genome shotgun (WGS) entry which is preliminary data.</text>
</comment>
<dbReference type="InterPro" id="IPR023631">
    <property type="entry name" value="Amidase_dom"/>
</dbReference>
<feature type="domain" description="Amidase" evidence="2">
    <location>
        <begin position="142"/>
        <end position="582"/>
    </location>
</feature>
<gene>
    <name evidence="3" type="ORF">C7R54_12570</name>
</gene>
<proteinExistence type="predicted"/>